<dbReference type="Pfam" id="PF00994">
    <property type="entry name" value="MoCF_biosynth"/>
    <property type="match status" value="1"/>
</dbReference>
<dbReference type="EMBL" id="ML976679">
    <property type="protein sequence ID" value="KAF1973744.1"/>
    <property type="molecule type" value="Genomic_DNA"/>
</dbReference>
<dbReference type="GO" id="GO:0005829">
    <property type="term" value="C:cytosol"/>
    <property type="evidence" value="ECO:0007669"/>
    <property type="project" value="TreeGrafter"/>
</dbReference>
<dbReference type="PANTHER" id="PTHR10192:SF30">
    <property type="entry name" value="MOLYBDOPTERIN ADENYLYLTRANSFERASE"/>
    <property type="match status" value="1"/>
</dbReference>
<name>A0A6A5V9D5_9PLEO</name>
<keyword evidence="3" id="KW-0500">Molybdenum</keyword>
<gene>
    <name evidence="5" type="ORF">BU23DRAFT_506422</name>
</gene>
<dbReference type="GO" id="GO:0006777">
    <property type="term" value="P:Mo-molybdopterin cofactor biosynthetic process"/>
    <property type="evidence" value="ECO:0007669"/>
    <property type="project" value="UniProtKB-UniRule"/>
</dbReference>
<reference evidence="5" key="1">
    <citation type="journal article" date="2020" name="Stud. Mycol.">
        <title>101 Dothideomycetes genomes: a test case for predicting lifestyles and emergence of pathogens.</title>
        <authorList>
            <person name="Haridas S."/>
            <person name="Albert R."/>
            <person name="Binder M."/>
            <person name="Bloem J."/>
            <person name="Labutti K."/>
            <person name="Salamov A."/>
            <person name="Andreopoulos B."/>
            <person name="Baker S."/>
            <person name="Barry K."/>
            <person name="Bills G."/>
            <person name="Bluhm B."/>
            <person name="Cannon C."/>
            <person name="Castanera R."/>
            <person name="Culley D."/>
            <person name="Daum C."/>
            <person name="Ezra D."/>
            <person name="Gonzalez J."/>
            <person name="Henrissat B."/>
            <person name="Kuo A."/>
            <person name="Liang C."/>
            <person name="Lipzen A."/>
            <person name="Lutzoni F."/>
            <person name="Magnuson J."/>
            <person name="Mondo S."/>
            <person name="Nolan M."/>
            <person name="Ohm R."/>
            <person name="Pangilinan J."/>
            <person name="Park H.-J."/>
            <person name="Ramirez L."/>
            <person name="Alfaro M."/>
            <person name="Sun H."/>
            <person name="Tritt A."/>
            <person name="Yoshinaga Y."/>
            <person name="Zwiers L.-H."/>
            <person name="Turgeon B."/>
            <person name="Goodwin S."/>
            <person name="Spatafora J."/>
            <person name="Crous P."/>
            <person name="Grigoriev I."/>
        </authorList>
    </citation>
    <scope>NUCLEOTIDE SEQUENCE</scope>
    <source>
        <strain evidence="5">CBS 107.79</strain>
    </source>
</reference>
<keyword evidence="3" id="KW-0460">Magnesium</keyword>
<dbReference type="Gene3D" id="2.170.190.11">
    <property type="entry name" value="Molybdopterin biosynthesis moea protein, domain 3"/>
    <property type="match status" value="1"/>
</dbReference>
<dbReference type="InterPro" id="IPR036135">
    <property type="entry name" value="MoeA_linker/N_sf"/>
</dbReference>
<protein>
    <recommendedName>
        <fullName evidence="2">molybdopterin adenylyltransferase</fullName>
        <ecNumber evidence="2">2.7.7.75</ecNumber>
    </recommendedName>
</protein>
<dbReference type="InterPro" id="IPR005110">
    <property type="entry name" value="MoeA_linker/N"/>
</dbReference>
<dbReference type="CDD" id="cd00887">
    <property type="entry name" value="MoeA"/>
    <property type="match status" value="1"/>
</dbReference>
<feature type="domain" description="MoaB/Mog" evidence="4">
    <location>
        <begin position="197"/>
        <end position="343"/>
    </location>
</feature>
<dbReference type="InterPro" id="IPR001453">
    <property type="entry name" value="MoaB/Mog_dom"/>
</dbReference>
<dbReference type="SMART" id="SM00852">
    <property type="entry name" value="MoCF_biosynth"/>
    <property type="match status" value="1"/>
</dbReference>
<dbReference type="InterPro" id="IPR036425">
    <property type="entry name" value="MoaB/Mog-like_dom_sf"/>
</dbReference>
<comment type="catalytic activity">
    <reaction evidence="3">
        <text>molybdopterin + ATP + H(+) = adenylyl-molybdopterin + diphosphate</text>
        <dbReference type="Rhea" id="RHEA:31331"/>
        <dbReference type="ChEBI" id="CHEBI:15378"/>
        <dbReference type="ChEBI" id="CHEBI:30616"/>
        <dbReference type="ChEBI" id="CHEBI:33019"/>
        <dbReference type="ChEBI" id="CHEBI:58698"/>
        <dbReference type="ChEBI" id="CHEBI:62727"/>
    </reaction>
</comment>
<proteinExistence type="inferred from homology"/>
<organism evidence="5 6">
    <name type="scientific">Bimuria novae-zelandiae CBS 107.79</name>
    <dbReference type="NCBI Taxonomy" id="1447943"/>
    <lineage>
        <taxon>Eukaryota</taxon>
        <taxon>Fungi</taxon>
        <taxon>Dikarya</taxon>
        <taxon>Ascomycota</taxon>
        <taxon>Pezizomycotina</taxon>
        <taxon>Dothideomycetes</taxon>
        <taxon>Pleosporomycetidae</taxon>
        <taxon>Pleosporales</taxon>
        <taxon>Massarineae</taxon>
        <taxon>Didymosphaeriaceae</taxon>
        <taxon>Bimuria</taxon>
    </lineage>
</organism>
<dbReference type="EC" id="2.7.7.75" evidence="2"/>
<comment type="similarity">
    <text evidence="1">In the C-terminal section; belongs to the MoeA family.</text>
</comment>
<dbReference type="GO" id="GO:0061599">
    <property type="term" value="F:molybdopterin molybdotransferase activity"/>
    <property type="evidence" value="ECO:0007669"/>
    <property type="project" value="UniProtKB-UniRule"/>
</dbReference>
<keyword evidence="6" id="KW-1185">Reference proteome</keyword>
<dbReference type="GO" id="GO:0046872">
    <property type="term" value="F:metal ion binding"/>
    <property type="evidence" value="ECO:0007669"/>
    <property type="project" value="UniProtKB-UniRule"/>
</dbReference>
<dbReference type="UniPathway" id="UPA00344"/>
<dbReference type="PANTHER" id="PTHR10192">
    <property type="entry name" value="MOLYBDOPTERIN BIOSYNTHESIS PROTEIN"/>
    <property type="match status" value="1"/>
</dbReference>
<dbReference type="SUPFAM" id="SSF63882">
    <property type="entry name" value="MoeA N-terminal region -like"/>
    <property type="match status" value="1"/>
</dbReference>
<comment type="function">
    <text evidence="3">Catalyzes two steps in the biosynthesis of the molybdenum cofactor. In the first step, molybdopterin is adenylated. Subsequently, molybdate is inserted into adenylated molybdopterin and AMP is released.</text>
</comment>
<evidence type="ECO:0000256" key="3">
    <source>
        <dbReference type="RuleBase" id="RU365090"/>
    </source>
</evidence>
<comment type="pathway">
    <text evidence="3">Cofactor biosynthesis; molybdopterin biosynthesis.</text>
</comment>
<dbReference type="AlphaFoldDB" id="A0A6A5V9D5"/>
<keyword evidence="3" id="KW-0808">Transferase</keyword>
<dbReference type="Gene3D" id="3.90.105.10">
    <property type="entry name" value="Molybdopterin biosynthesis moea protein, domain 2"/>
    <property type="match status" value="1"/>
</dbReference>
<comment type="similarity">
    <text evidence="3">Belongs to the MoeA family.</text>
</comment>
<keyword evidence="3" id="KW-0501">Molybdenum cofactor biosynthesis</keyword>
<dbReference type="Proteomes" id="UP000800036">
    <property type="component" value="Unassembled WGS sequence"/>
</dbReference>
<evidence type="ECO:0000313" key="6">
    <source>
        <dbReference type="Proteomes" id="UP000800036"/>
    </source>
</evidence>
<sequence>MAIRYSEALGILKQVAVEILEREDGSDVEYVGLEDAVGRIAGQHHRSTSAAPPFDVSAINGYILSSTATVNATKKRPVTFAVKGTIAAGNEPPDVPLSGSGIPFCFEIMAGARLPTYTPGDVLDSCVKLEDVVPTSFGSQRMITVVAPVAKNANRRAAGSDLDVGCKVLARGEKIRPRHVTALAAAGISRVAVRRKLSIAVRSPAYEPAHQNVARQSQQMDPGGHFLTATIRELGAKAKLMGGLKPHAESLSKLLQHEIQDNAYDLVLVSGADSLGTTDLTLSALKEVGARIRFHGVSIDPGHSVLFATLPTPHGEVPFLKLPNDPVAIAACFEFLVKPFIRQLSELHQDVPKIMKIQQTKGLQDLSKDCPPHVDCFRPGWIQQSDRGEQVMLLGHDHNPAKLSQYAASNCWAHVPRGHSGNCRNTLVYCYSHTST</sequence>
<evidence type="ECO:0000313" key="5">
    <source>
        <dbReference type="EMBL" id="KAF1973744.1"/>
    </source>
</evidence>
<evidence type="ECO:0000259" key="4">
    <source>
        <dbReference type="SMART" id="SM00852"/>
    </source>
</evidence>
<keyword evidence="3" id="KW-0479">Metal-binding</keyword>
<comment type="cofactor">
    <cofactor evidence="3">
        <name>Mg(2+)</name>
        <dbReference type="ChEBI" id="CHEBI:18420"/>
    </cofactor>
</comment>
<evidence type="ECO:0000256" key="1">
    <source>
        <dbReference type="ARBA" id="ARBA00008339"/>
    </source>
</evidence>
<dbReference type="InterPro" id="IPR036688">
    <property type="entry name" value="MoeA_C_domain_IV_sf"/>
</dbReference>
<evidence type="ECO:0000256" key="2">
    <source>
        <dbReference type="ARBA" id="ARBA00012509"/>
    </source>
</evidence>
<dbReference type="GO" id="GO:0061598">
    <property type="term" value="F:molybdopterin adenylyltransferase activity"/>
    <property type="evidence" value="ECO:0007669"/>
    <property type="project" value="UniProtKB-UniRule"/>
</dbReference>
<dbReference type="Pfam" id="PF03453">
    <property type="entry name" value="MoeA_N"/>
    <property type="match status" value="1"/>
</dbReference>
<dbReference type="Gene3D" id="3.40.980.10">
    <property type="entry name" value="MoaB/Mog-like domain"/>
    <property type="match status" value="1"/>
</dbReference>
<comment type="catalytic activity">
    <reaction evidence="3">
        <text>adenylyl-molybdopterin + molybdate = Mo-molybdopterin + AMP + H(+)</text>
        <dbReference type="Rhea" id="RHEA:35047"/>
        <dbReference type="ChEBI" id="CHEBI:15378"/>
        <dbReference type="ChEBI" id="CHEBI:36264"/>
        <dbReference type="ChEBI" id="CHEBI:62727"/>
        <dbReference type="ChEBI" id="CHEBI:71302"/>
        <dbReference type="ChEBI" id="CHEBI:456215"/>
    </reaction>
</comment>
<dbReference type="InterPro" id="IPR038987">
    <property type="entry name" value="MoeA-like"/>
</dbReference>
<accession>A0A6A5V9D5</accession>
<dbReference type="Gene3D" id="2.40.340.10">
    <property type="entry name" value="MoeA, C-terminal, domain IV"/>
    <property type="match status" value="1"/>
</dbReference>
<dbReference type="SUPFAM" id="SSF53218">
    <property type="entry name" value="Molybdenum cofactor biosynthesis proteins"/>
    <property type="match status" value="1"/>
</dbReference>
<dbReference type="OrthoDB" id="6777263at2759"/>
<dbReference type="GO" id="GO:0005524">
    <property type="term" value="F:ATP binding"/>
    <property type="evidence" value="ECO:0007669"/>
    <property type="project" value="UniProtKB-UniRule"/>
</dbReference>